<dbReference type="EC" id="6.3.5.-" evidence="1"/>
<accession>A0A378VXZ4</accession>
<organism evidence="1">
    <name type="scientific">Neisseria gonorrhoeae</name>
    <dbReference type="NCBI Taxonomy" id="485"/>
    <lineage>
        <taxon>Bacteria</taxon>
        <taxon>Pseudomonadati</taxon>
        <taxon>Pseudomonadota</taxon>
        <taxon>Betaproteobacteria</taxon>
        <taxon>Neisseriales</taxon>
        <taxon>Neisseriaceae</taxon>
        <taxon>Neisseria</taxon>
    </lineage>
</organism>
<dbReference type="EMBL" id="UGRI01000001">
    <property type="protein sequence ID" value="SUA23813.1"/>
    <property type="molecule type" value="Genomic_DNA"/>
</dbReference>
<dbReference type="Gene3D" id="3.90.1300.10">
    <property type="entry name" value="Amidase signature (AS) domain"/>
    <property type="match status" value="1"/>
</dbReference>
<dbReference type="InterPro" id="IPR036928">
    <property type="entry name" value="AS_sf"/>
</dbReference>
<dbReference type="GO" id="GO:0016740">
    <property type="term" value="F:transferase activity"/>
    <property type="evidence" value="ECO:0007669"/>
    <property type="project" value="UniProtKB-KW"/>
</dbReference>
<gene>
    <name evidence="1" type="primary">gatA_2</name>
    <name evidence="1" type="ORF">NCTC11421_01803</name>
</gene>
<dbReference type="GO" id="GO:0016874">
    <property type="term" value="F:ligase activity"/>
    <property type="evidence" value="ECO:0007669"/>
    <property type="project" value="UniProtKB-KW"/>
</dbReference>
<protein>
    <submittedName>
        <fullName evidence="1">Aspartyl/glutamyl-tRNA amidotransferase subunit A</fullName>
        <ecNumber evidence="1">6.3.5.-</ecNumber>
    </submittedName>
</protein>
<proteinExistence type="predicted"/>
<keyword evidence="1" id="KW-0436">Ligase</keyword>
<reference evidence="1" key="1">
    <citation type="submission" date="2018-06" db="EMBL/GenBank/DDBJ databases">
        <authorList>
            <consortium name="Pathogen Informatics"/>
            <person name="Doyle S."/>
        </authorList>
    </citation>
    <scope>NUCLEOTIDE SEQUENCE [LARGE SCALE GENOMIC DNA]</scope>
    <source>
        <strain evidence="1">NCTC11421</strain>
    </source>
</reference>
<keyword evidence="1" id="KW-0808">Transferase</keyword>
<dbReference type="AlphaFoldDB" id="A0A378VXZ4"/>
<sequence length="71" mass="7865">MAQTAEDCAILLNAMAGFDPKDSTSFEREKEDYTRDLDKPLKGVKSACPKNTSAKATAPMFRRHCKTPLIC</sequence>
<name>A0A378VXZ4_NEIGO</name>
<dbReference type="SUPFAM" id="SSF75304">
    <property type="entry name" value="Amidase signature (AS) enzymes"/>
    <property type="match status" value="1"/>
</dbReference>
<evidence type="ECO:0000313" key="1">
    <source>
        <dbReference type="EMBL" id="SUA23813.1"/>
    </source>
</evidence>